<gene>
    <name evidence="1" type="ORF">TNO020_180021</name>
</gene>
<dbReference type="Proteomes" id="UP000234211">
    <property type="component" value="Unassembled WGS sequence"/>
</dbReference>
<evidence type="ECO:0000313" key="1">
    <source>
        <dbReference type="EMBL" id="SOS73992.1"/>
    </source>
</evidence>
<dbReference type="GeneID" id="86943219"/>
<organism evidence="1 2">
    <name type="scientific">Tenacibaculum piscium</name>
    <dbReference type="NCBI Taxonomy" id="1458515"/>
    <lineage>
        <taxon>Bacteria</taxon>
        <taxon>Pseudomonadati</taxon>
        <taxon>Bacteroidota</taxon>
        <taxon>Flavobacteriia</taxon>
        <taxon>Flavobacteriales</taxon>
        <taxon>Flavobacteriaceae</taxon>
        <taxon>Tenacibaculum</taxon>
    </lineage>
</organism>
<dbReference type="AlphaFoldDB" id="A0A2H1YEQ7"/>
<dbReference type="OrthoDB" id="1454737at2"/>
<keyword evidence="2" id="KW-1185">Reference proteome</keyword>
<evidence type="ECO:0000313" key="2">
    <source>
        <dbReference type="Proteomes" id="UP000234211"/>
    </source>
</evidence>
<sequence length="77" mass="8927">MNTYKKSLCATCIEVDSCSLTSNKIFIWSCSEFDEKQVSEKKQISEIKQLSEIKRTRKTVENIGFENIKSKKEFALI</sequence>
<protein>
    <submittedName>
        <fullName evidence="1">Uncharacterized protein</fullName>
    </submittedName>
</protein>
<reference evidence="2" key="1">
    <citation type="submission" date="2017-11" db="EMBL/GenBank/DDBJ databases">
        <authorList>
            <person name="Duchaud E."/>
        </authorList>
    </citation>
    <scope>NUCLEOTIDE SEQUENCE [LARGE SCALE GENOMIC DNA]</scope>
    <source>
        <strain evidence="2">Tenacibaculum sp. TNO020</strain>
    </source>
</reference>
<dbReference type="EMBL" id="OENF01000010">
    <property type="protein sequence ID" value="SOS73992.1"/>
    <property type="molecule type" value="Genomic_DNA"/>
</dbReference>
<dbReference type="RefSeq" id="WP_101916513.1">
    <property type="nucleotide sequence ID" value="NZ_JAFMUR010000003.1"/>
</dbReference>
<accession>A0A2H1YEQ7</accession>
<name>A0A2H1YEQ7_9FLAO</name>
<proteinExistence type="predicted"/>